<feature type="transmembrane region" description="Helical" evidence="7">
    <location>
        <begin position="77"/>
        <end position="95"/>
    </location>
</feature>
<keyword evidence="3" id="KW-1003">Cell membrane</keyword>
<gene>
    <name evidence="8" type="ORF">E1181_15845</name>
</gene>
<accession>A0A4R4VRE8</accession>
<dbReference type="GO" id="GO:0005886">
    <property type="term" value="C:plasma membrane"/>
    <property type="evidence" value="ECO:0007669"/>
    <property type="project" value="UniProtKB-SubCell"/>
</dbReference>
<organism evidence="8 9">
    <name type="scientific">Saccharopolyspora terrae</name>
    <dbReference type="NCBI Taxonomy" id="2530384"/>
    <lineage>
        <taxon>Bacteria</taxon>
        <taxon>Bacillati</taxon>
        <taxon>Actinomycetota</taxon>
        <taxon>Actinomycetes</taxon>
        <taxon>Pseudonocardiales</taxon>
        <taxon>Pseudonocardiaceae</taxon>
        <taxon>Saccharopolyspora</taxon>
    </lineage>
</organism>
<keyword evidence="4 7" id="KW-0812">Transmembrane</keyword>
<dbReference type="Proteomes" id="UP000295674">
    <property type="component" value="Unassembled WGS sequence"/>
</dbReference>
<reference evidence="8 9" key="1">
    <citation type="submission" date="2019-03" db="EMBL/GenBank/DDBJ databases">
        <title>Draft genome sequences of novel Actinobacteria.</title>
        <authorList>
            <person name="Sahin N."/>
            <person name="Ay H."/>
            <person name="Saygin H."/>
        </authorList>
    </citation>
    <scope>NUCLEOTIDE SEQUENCE [LARGE SCALE GENOMIC DNA]</scope>
    <source>
        <strain evidence="8 9">16K309</strain>
    </source>
</reference>
<evidence type="ECO:0000313" key="9">
    <source>
        <dbReference type="Proteomes" id="UP000295674"/>
    </source>
</evidence>
<comment type="similarity">
    <text evidence="2">Belongs to the DoxX family.</text>
</comment>
<dbReference type="AlphaFoldDB" id="A0A4R4VRE8"/>
<sequence>MNKPSTAGDLLLLVGRVVIGAVFIAHGLQKFLEWGIAGTAQSFGQMGIPVPGVSAWVAALVETVGGAALVLGVGLPVAGVLLALNMLGALVFYHLPTGFFVSDADGGIEYVLVLAAASLVLAFRGGAYTLDNALTRKKDATAA</sequence>
<protein>
    <submittedName>
        <fullName evidence="8">DoxX family protein</fullName>
    </submittedName>
</protein>
<dbReference type="OrthoDB" id="1122432at2"/>
<keyword evidence="6 7" id="KW-0472">Membrane</keyword>
<evidence type="ECO:0000256" key="3">
    <source>
        <dbReference type="ARBA" id="ARBA00022475"/>
    </source>
</evidence>
<keyword evidence="5 7" id="KW-1133">Transmembrane helix</keyword>
<comment type="subcellular location">
    <subcellularLocation>
        <location evidence="1">Cell membrane</location>
        <topology evidence="1">Multi-pass membrane protein</topology>
    </subcellularLocation>
</comment>
<dbReference type="RefSeq" id="WP_132675524.1">
    <property type="nucleotide sequence ID" value="NZ_SMKS01000025.1"/>
</dbReference>
<evidence type="ECO:0000313" key="8">
    <source>
        <dbReference type="EMBL" id="TDD05174.1"/>
    </source>
</evidence>
<evidence type="ECO:0000256" key="5">
    <source>
        <dbReference type="ARBA" id="ARBA00022989"/>
    </source>
</evidence>
<feature type="transmembrane region" description="Helical" evidence="7">
    <location>
        <begin position="7"/>
        <end position="28"/>
    </location>
</feature>
<evidence type="ECO:0000256" key="4">
    <source>
        <dbReference type="ARBA" id="ARBA00022692"/>
    </source>
</evidence>
<proteinExistence type="inferred from homology"/>
<feature type="transmembrane region" description="Helical" evidence="7">
    <location>
        <begin position="107"/>
        <end position="127"/>
    </location>
</feature>
<evidence type="ECO:0000256" key="1">
    <source>
        <dbReference type="ARBA" id="ARBA00004651"/>
    </source>
</evidence>
<keyword evidence="9" id="KW-1185">Reference proteome</keyword>
<dbReference type="EMBL" id="SMKS01000025">
    <property type="protein sequence ID" value="TDD05174.1"/>
    <property type="molecule type" value="Genomic_DNA"/>
</dbReference>
<comment type="caution">
    <text evidence="8">The sequence shown here is derived from an EMBL/GenBank/DDBJ whole genome shotgun (WGS) entry which is preliminary data.</text>
</comment>
<evidence type="ECO:0000256" key="7">
    <source>
        <dbReference type="SAM" id="Phobius"/>
    </source>
</evidence>
<dbReference type="Pfam" id="PF07681">
    <property type="entry name" value="DoxX"/>
    <property type="match status" value="1"/>
</dbReference>
<name>A0A4R4VRE8_9PSEU</name>
<evidence type="ECO:0000256" key="2">
    <source>
        <dbReference type="ARBA" id="ARBA00006679"/>
    </source>
</evidence>
<evidence type="ECO:0000256" key="6">
    <source>
        <dbReference type="ARBA" id="ARBA00023136"/>
    </source>
</evidence>
<dbReference type="PANTHER" id="PTHR33452:SF1">
    <property type="entry name" value="INNER MEMBRANE PROTEIN YPHA-RELATED"/>
    <property type="match status" value="1"/>
</dbReference>
<dbReference type="InterPro" id="IPR051907">
    <property type="entry name" value="DoxX-like_oxidoreductase"/>
</dbReference>
<feature type="transmembrane region" description="Helical" evidence="7">
    <location>
        <begin position="48"/>
        <end position="70"/>
    </location>
</feature>
<dbReference type="PANTHER" id="PTHR33452">
    <property type="entry name" value="OXIDOREDUCTASE CATD-RELATED"/>
    <property type="match status" value="1"/>
</dbReference>
<dbReference type="InterPro" id="IPR032808">
    <property type="entry name" value="DoxX"/>
</dbReference>